<protein>
    <submittedName>
        <fullName evidence="2">Uncharacterized protein</fullName>
    </submittedName>
</protein>
<dbReference type="Proteomes" id="UP001221898">
    <property type="component" value="Unassembled WGS sequence"/>
</dbReference>
<dbReference type="AlphaFoldDB" id="A0AAD7SG27"/>
<evidence type="ECO:0000313" key="3">
    <source>
        <dbReference type="Proteomes" id="UP001221898"/>
    </source>
</evidence>
<accession>A0AAD7SG27</accession>
<reference evidence="2" key="1">
    <citation type="journal article" date="2023" name="Science">
        <title>Genome structures resolve the early diversification of teleost fishes.</title>
        <authorList>
            <person name="Parey E."/>
            <person name="Louis A."/>
            <person name="Montfort J."/>
            <person name="Bouchez O."/>
            <person name="Roques C."/>
            <person name="Iampietro C."/>
            <person name="Lluch J."/>
            <person name="Castinel A."/>
            <person name="Donnadieu C."/>
            <person name="Desvignes T."/>
            <person name="Floi Bucao C."/>
            <person name="Jouanno E."/>
            <person name="Wen M."/>
            <person name="Mejri S."/>
            <person name="Dirks R."/>
            <person name="Jansen H."/>
            <person name="Henkel C."/>
            <person name="Chen W.J."/>
            <person name="Zahm M."/>
            <person name="Cabau C."/>
            <person name="Klopp C."/>
            <person name="Thompson A.W."/>
            <person name="Robinson-Rechavi M."/>
            <person name="Braasch I."/>
            <person name="Lecointre G."/>
            <person name="Bobe J."/>
            <person name="Postlethwait J.H."/>
            <person name="Berthelot C."/>
            <person name="Roest Crollius H."/>
            <person name="Guiguen Y."/>
        </authorList>
    </citation>
    <scope>NUCLEOTIDE SEQUENCE</scope>
    <source>
        <strain evidence="2">NC1722</strain>
    </source>
</reference>
<keyword evidence="1" id="KW-0732">Signal</keyword>
<organism evidence="2 3">
    <name type="scientific">Aldrovandia affinis</name>
    <dbReference type="NCBI Taxonomy" id="143900"/>
    <lineage>
        <taxon>Eukaryota</taxon>
        <taxon>Metazoa</taxon>
        <taxon>Chordata</taxon>
        <taxon>Craniata</taxon>
        <taxon>Vertebrata</taxon>
        <taxon>Euteleostomi</taxon>
        <taxon>Actinopterygii</taxon>
        <taxon>Neopterygii</taxon>
        <taxon>Teleostei</taxon>
        <taxon>Notacanthiformes</taxon>
        <taxon>Halosauridae</taxon>
        <taxon>Aldrovandia</taxon>
    </lineage>
</organism>
<dbReference type="EMBL" id="JAINUG010000074">
    <property type="protein sequence ID" value="KAJ8400791.1"/>
    <property type="molecule type" value="Genomic_DNA"/>
</dbReference>
<sequence>MINGRTRFILLIGVQCGRGQTETGGVVRGVEVPEACAQLCLQWLFGTFRLYQQFDGEGPESVDPAVMGLRGGVISHRWVGPAPVLEGTGADGARRAIAAISPRLVAMPEHTSLLRLRHIRTRGRVDAIIQGLNELRRMKPAS</sequence>
<feature type="chain" id="PRO_5041953197" evidence="1">
    <location>
        <begin position="20"/>
        <end position="142"/>
    </location>
</feature>
<gene>
    <name evidence="2" type="ORF">AAFF_G00391450</name>
</gene>
<keyword evidence="3" id="KW-1185">Reference proteome</keyword>
<evidence type="ECO:0000256" key="1">
    <source>
        <dbReference type="SAM" id="SignalP"/>
    </source>
</evidence>
<evidence type="ECO:0000313" key="2">
    <source>
        <dbReference type="EMBL" id="KAJ8400791.1"/>
    </source>
</evidence>
<feature type="signal peptide" evidence="1">
    <location>
        <begin position="1"/>
        <end position="19"/>
    </location>
</feature>
<name>A0AAD7SG27_9TELE</name>
<comment type="caution">
    <text evidence="2">The sequence shown here is derived from an EMBL/GenBank/DDBJ whole genome shotgun (WGS) entry which is preliminary data.</text>
</comment>
<proteinExistence type="predicted"/>